<feature type="transmembrane region" description="Helical" evidence="9">
    <location>
        <begin position="442"/>
        <end position="460"/>
    </location>
</feature>
<evidence type="ECO:0000256" key="7">
    <source>
        <dbReference type="RuleBase" id="RU003346"/>
    </source>
</evidence>
<dbReference type="PANTHER" id="PTHR48022:SF91">
    <property type="entry name" value="MAJOR FACILITATOR SUPERFAMILY (MFS) PROFILE DOMAIN-CONTAINING PROTEIN-RELATED"/>
    <property type="match status" value="1"/>
</dbReference>
<dbReference type="NCBIfam" id="TIGR00879">
    <property type="entry name" value="SP"/>
    <property type="match status" value="1"/>
</dbReference>
<protein>
    <submittedName>
        <fullName evidence="11">MFS monosaccharide transporter-like protein</fullName>
    </submittedName>
</protein>
<feature type="region of interest" description="Disordered" evidence="8">
    <location>
        <begin position="524"/>
        <end position="574"/>
    </location>
</feature>
<feature type="compositionally biased region" description="Basic and acidic residues" evidence="8">
    <location>
        <begin position="528"/>
        <end position="538"/>
    </location>
</feature>
<evidence type="ECO:0000256" key="5">
    <source>
        <dbReference type="ARBA" id="ARBA00022989"/>
    </source>
</evidence>
<keyword evidence="6 9" id="KW-0472">Membrane</keyword>
<dbReference type="InterPro" id="IPR005828">
    <property type="entry name" value="MFS_sugar_transport-like"/>
</dbReference>
<evidence type="ECO:0000256" key="9">
    <source>
        <dbReference type="SAM" id="Phobius"/>
    </source>
</evidence>
<evidence type="ECO:0000256" key="6">
    <source>
        <dbReference type="ARBA" id="ARBA00023136"/>
    </source>
</evidence>
<feature type="transmembrane region" description="Helical" evidence="9">
    <location>
        <begin position="38"/>
        <end position="58"/>
    </location>
</feature>
<feature type="compositionally biased region" description="Basic and acidic residues" evidence="8">
    <location>
        <begin position="7"/>
        <end position="16"/>
    </location>
</feature>
<evidence type="ECO:0000256" key="8">
    <source>
        <dbReference type="SAM" id="MobiDB-lite"/>
    </source>
</evidence>
<evidence type="ECO:0000256" key="2">
    <source>
        <dbReference type="ARBA" id="ARBA00010992"/>
    </source>
</evidence>
<evidence type="ECO:0000256" key="4">
    <source>
        <dbReference type="ARBA" id="ARBA00022692"/>
    </source>
</evidence>
<evidence type="ECO:0000313" key="11">
    <source>
        <dbReference type="EMBL" id="KAF2748596.1"/>
    </source>
</evidence>
<dbReference type="InterPro" id="IPR036259">
    <property type="entry name" value="MFS_trans_sf"/>
</dbReference>
<dbReference type="OrthoDB" id="2241241at2759"/>
<feature type="transmembrane region" description="Helical" evidence="9">
    <location>
        <begin position="340"/>
        <end position="361"/>
    </location>
</feature>
<dbReference type="EMBL" id="MU006568">
    <property type="protein sequence ID" value="KAF2748596.1"/>
    <property type="molecule type" value="Genomic_DNA"/>
</dbReference>
<feature type="transmembrane region" description="Helical" evidence="9">
    <location>
        <begin position="144"/>
        <end position="168"/>
    </location>
</feature>
<dbReference type="CDD" id="cd17356">
    <property type="entry name" value="MFS_HXT"/>
    <property type="match status" value="1"/>
</dbReference>
<evidence type="ECO:0000256" key="1">
    <source>
        <dbReference type="ARBA" id="ARBA00004141"/>
    </source>
</evidence>
<sequence length="574" mass="64022">MRLGGKVRPDERRRSSTGDPSQLAQEDEEWEREPLPRLTGRSLGMLLLISMGGFIFGYDTGQISGFLEMKDFLRRFGQRDGAGQPYFSTVRSGLIVALLSIGTLIGALVGAPIADRLGRKYSIVVWSLIFCVGMIIQITSQYAWYQVMIGRLVAGLGVGGLSLLVPMYQAETSPPHIRGALISSYQLFITLGIFLAAVFNYAAERHQSGKAASWQITMGLGFVFASILGFGILLFAETPRFDYRKGRIDRAKNTMSRVYGVREDHPAIKSELAEIKAKLDEESVKGSPIREFINMWKAPKMAHRLLIGCGLQMFQQLTGANYFFYYGVTIFQGTGINNSYVTQMILNGINFGTTFYGLYIVEHYGRRKSLIAGSIWMFICFMIFASVGAFSLDRENPQNTEQQATVMICFACFFIFGFATTWGPMIWTICGELFPSRYRAKAMALTTATNWLWNFLIAFFTPFITKSINFKYGYVFAGCNLVAGLLVYFFVIEGKGRTLEEIDTMYLLGVKPWQSAKYQIPDLQEADPETRRKLEEARAQMAAATAPEAGEKDKETAPAGSGAANKGVHAREEV</sequence>
<dbReference type="SUPFAM" id="SSF103473">
    <property type="entry name" value="MFS general substrate transporter"/>
    <property type="match status" value="1"/>
</dbReference>
<dbReference type="Pfam" id="PF00083">
    <property type="entry name" value="Sugar_tr"/>
    <property type="match status" value="1"/>
</dbReference>
<feature type="region of interest" description="Disordered" evidence="8">
    <location>
        <begin position="1"/>
        <end position="31"/>
    </location>
</feature>
<keyword evidence="12" id="KW-1185">Reference proteome</keyword>
<reference evidence="11" key="1">
    <citation type="journal article" date="2020" name="Stud. Mycol.">
        <title>101 Dothideomycetes genomes: a test case for predicting lifestyles and emergence of pathogens.</title>
        <authorList>
            <person name="Haridas S."/>
            <person name="Albert R."/>
            <person name="Binder M."/>
            <person name="Bloem J."/>
            <person name="Labutti K."/>
            <person name="Salamov A."/>
            <person name="Andreopoulos B."/>
            <person name="Baker S."/>
            <person name="Barry K."/>
            <person name="Bills G."/>
            <person name="Bluhm B."/>
            <person name="Cannon C."/>
            <person name="Castanera R."/>
            <person name="Culley D."/>
            <person name="Daum C."/>
            <person name="Ezra D."/>
            <person name="Gonzalez J."/>
            <person name="Henrissat B."/>
            <person name="Kuo A."/>
            <person name="Liang C."/>
            <person name="Lipzen A."/>
            <person name="Lutzoni F."/>
            <person name="Magnuson J."/>
            <person name="Mondo S."/>
            <person name="Nolan M."/>
            <person name="Ohm R."/>
            <person name="Pangilinan J."/>
            <person name="Park H.-J."/>
            <person name="Ramirez L."/>
            <person name="Alfaro M."/>
            <person name="Sun H."/>
            <person name="Tritt A."/>
            <person name="Yoshinaga Y."/>
            <person name="Zwiers L.-H."/>
            <person name="Turgeon B."/>
            <person name="Goodwin S."/>
            <person name="Spatafora J."/>
            <person name="Crous P."/>
            <person name="Grigoriev I."/>
        </authorList>
    </citation>
    <scope>NUCLEOTIDE SEQUENCE</scope>
    <source>
        <strain evidence="11">CBS 119925</strain>
    </source>
</reference>
<dbReference type="InterPro" id="IPR003663">
    <property type="entry name" value="Sugar/inositol_transpt"/>
</dbReference>
<dbReference type="PROSITE" id="PS50850">
    <property type="entry name" value="MFS"/>
    <property type="match status" value="1"/>
</dbReference>
<feature type="transmembrane region" description="Helical" evidence="9">
    <location>
        <begin position="121"/>
        <end position="138"/>
    </location>
</feature>
<feature type="transmembrane region" description="Helical" evidence="9">
    <location>
        <begin position="472"/>
        <end position="491"/>
    </location>
</feature>
<evidence type="ECO:0000256" key="3">
    <source>
        <dbReference type="ARBA" id="ARBA00022448"/>
    </source>
</evidence>
<dbReference type="InterPro" id="IPR050360">
    <property type="entry name" value="MFS_Sugar_Transporters"/>
</dbReference>
<dbReference type="GO" id="GO:0005351">
    <property type="term" value="F:carbohydrate:proton symporter activity"/>
    <property type="evidence" value="ECO:0007669"/>
    <property type="project" value="TreeGrafter"/>
</dbReference>
<gene>
    <name evidence="11" type="ORF">M011DRAFT_400178</name>
</gene>
<dbReference type="Gene3D" id="1.20.1250.20">
    <property type="entry name" value="MFS general substrate transporter like domains"/>
    <property type="match status" value="1"/>
</dbReference>
<dbReference type="PROSITE" id="PS00217">
    <property type="entry name" value="SUGAR_TRANSPORT_2"/>
    <property type="match status" value="1"/>
</dbReference>
<keyword evidence="3 7" id="KW-0813">Transport</keyword>
<feature type="transmembrane region" description="Helical" evidence="9">
    <location>
        <begin position="214"/>
        <end position="236"/>
    </location>
</feature>
<dbReference type="PROSITE" id="PS00216">
    <property type="entry name" value="SUGAR_TRANSPORT_1"/>
    <property type="match status" value="2"/>
</dbReference>
<comment type="similarity">
    <text evidence="2 7">Belongs to the major facilitator superfamily. Sugar transporter (TC 2.A.1.1) family.</text>
</comment>
<proteinExistence type="inferred from homology"/>
<organism evidence="11 12">
    <name type="scientific">Sporormia fimetaria CBS 119925</name>
    <dbReference type="NCBI Taxonomy" id="1340428"/>
    <lineage>
        <taxon>Eukaryota</taxon>
        <taxon>Fungi</taxon>
        <taxon>Dikarya</taxon>
        <taxon>Ascomycota</taxon>
        <taxon>Pezizomycotina</taxon>
        <taxon>Dothideomycetes</taxon>
        <taxon>Pleosporomycetidae</taxon>
        <taxon>Pleosporales</taxon>
        <taxon>Sporormiaceae</taxon>
        <taxon>Sporormia</taxon>
    </lineage>
</organism>
<dbReference type="InterPro" id="IPR020846">
    <property type="entry name" value="MFS_dom"/>
</dbReference>
<keyword evidence="4 9" id="KW-0812">Transmembrane</keyword>
<feature type="domain" description="Major facilitator superfamily (MFS) profile" evidence="10">
    <location>
        <begin position="45"/>
        <end position="495"/>
    </location>
</feature>
<comment type="subcellular location">
    <subcellularLocation>
        <location evidence="1">Membrane</location>
        <topology evidence="1">Multi-pass membrane protein</topology>
    </subcellularLocation>
</comment>
<keyword evidence="5 9" id="KW-1133">Transmembrane helix</keyword>
<evidence type="ECO:0000259" key="10">
    <source>
        <dbReference type="PROSITE" id="PS50850"/>
    </source>
</evidence>
<feature type="transmembrane region" description="Helical" evidence="9">
    <location>
        <begin position="94"/>
        <end position="114"/>
    </location>
</feature>
<evidence type="ECO:0000313" key="12">
    <source>
        <dbReference type="Proteomes" id="UP000799440"/>
    </source>
</evidence>
<dbReference type="AlphaFoldDB" id="A0A6A6VFL1"/>
<feature type="transmembrane region" description="Helical" evidence="9">
    <location>
        <begin position="373"/>
        <end position="392"/>
    </location>
</feature>
<feature type="transmembrane region" description="Helical" evidence="9">
    <location>
        <begin position="305"/>
        <end position="328"/>
    </location>
</feature>
<dbReference type="Proteomes" id="UP000799440">
    <property type="component" value="Unassembled WGS sequence"/>
</dbReference>
<dbReference type="FunFam" id="1.20.1250.20:FF:000044">
    <property type="entry name" value="Hexose transporter Hxt3p"/>
    <property type="match status" value="1"/>
</dbReference>
<dbReference type="PANTHER" id="PTHR48022">
    <property type="entry name" value="PLASTIDIC GLUCOSE TRANSPORTER 4"/>
    <property type="match status" value="1"/>
</dbReference>
<dbReference type="GO" id="GO:0016020">
    <property type="term" value="C:membrane"/>
    <property type="evidence" value="ECO:0007669"/>
    <property type="project" value="UniProtKB-SubCell"/>
</dbReference>
<feature type="transmembrane region" description="Helical" evidence="9">
    <location>
        <begin position="404"/>
        <end position="430"/>
    </location>
</feature>
<name>A0A6A6VFL1_9PLEO</name>
<dbReference type="PRINTS" id="PR00171">
    <property type="entry name" value="SUGRTRNSPORT"/>
</dbReference>
<feature type="compositionally biased region" description="Low complexity" evidence="8">
    <location>
        <begin position="539"/>
        <end position="548"/>
    </location>
</feature>
<accession>A0A6A6VFL1</accession>
<feature type="transmembrane region" description="Helical" evidence="9">
    <location>
        <begin position="180"/>
        <end position="202"/>
    </location>
</feature>
<dbReference type="InterPro" id="IPR005829">
    <property type="entry name" value="Sugar_transporter_CS"/>
</dbReference>